<feature type="compositionally biased region" description="Polar residues" evidence="1">
    <location>
        <begin position="331"/>
        <end position="345"/>
    </location>
</feature>
<feature type="compositionally biased region" description="Polar residues" evidence="1">
    <location>
        <begin position="1"/>
        <end position="10"/>
    </location>
</feature>
<dbReference type="PANTHER" id="PTHR32428:SF2">
    <property type="entry name" value="TARGET OF RAPAMYCIN COMPLEX 2 SUBUNIT BIT61-RELATED"/>
    <property type="match status" value="1"/>
</dbReference>
<dbReference type="OrthoDB" id="2290221at2759"/>
<feature type="compositionally biased region" description="Low complexity" evidence="1">
    <location>
        <begin position="11"/>
        <end position="24"/>
    </location>
</feature>
<dbReference type="InterPro" id="IPR013745">
    <property type="entry name" value="Bit61/PRR5"/>
</dbReference>
<feature type="compositionally biased region" description="Polar residues" evidence="1">
    <location>
        <begin position="60"/>
        <end position="71"/>
    </location>
</feature>
<organism evidence="2 3">
    <name type="scientific">Ceratocystis fimbriata CBS 114723</name>
    <dbReference type="NCBI Taxonomy" id="1035309"/>
    <lineage>
        <taxon>Eukaryota</taxon>
        <taxon>Fungi</taxon>
        <taxon>Dikarya</taxon>
        <taxon>Ascomycota</taxon>
        <taxon>Pezizomycotina</taxon>
        <taxon>Sordariomycetes</taxon>
        <taxon>Hypocreomycetidae</taxon>
        <taxon>Microascales</taxon>
        <taxon>Ceratocystidaceae</taxon>
        <taxon>Ceratocystis</taxon>
    </lineage>
</organism>
<dbReference type="STRING" id="1035309.A0A2C5XFF8"/>
<dbReference type="EMBL" id="APWK03000015">
    <property type="protein sequence ID" value="PHH55110.1"/>
    <property type="molecule type" value="Genomic_DNA"/>
</dbReference>
<feature type="compositionally biased region" description="Low complexity" evidence="1">
    <location>
        <begin position="156"/>
        <end position="183"/>
    </location>
</feature>
<comment type="caution">
    <text evidence="2">The sequence shown here is derived from an EMBL/GenBank/DDBJ whole genome shotgun (WGS) entry which is preliminary data.</text>
</comment>
<keyword evidence="3" id="KW-1185">Reference proteome</keyword>
<dbReference type="Proteomes" id="UP000222788">
    <property type="component" value="Unassembled WGS sequence"/>
</dbReference>
<dbReference type="PANTHER" id="PTHR32428">
    <property type="entry name" value="TARGET OF RAPAMYCIN COMPLEX 2 SUBUNIT BIT61-RELATED"/>
    <property type="match status" value="1"/>
</dbReference>
<sequence>MQPRRTSASQAPATTDSGSSSGATTGTGAGAGAGTGPLGTGPRTGMSTSTGVEDIAAVTSRASAFSNNSRPIPTPQAQSQAQAQAYTQNDREELTIVTTRAASLDLPYPHSQTLYHHQQPPQQPSATANHPSTPISAHSTLNFSRPSPLGRTPHDSLLLGSAASGLGSGGPPSTQSGSSSSTLNFPTINGPTTPSNMPPGGQFSQSNSAAGHNPSNHNYNGNNLSASQIAAQAAVLHHRPSGPTSGGVHSRQRSQTVPAPGEDLTYLRGRTGPLSPPTVNLTESSVPRETPLGYNNGLLGSSAAAAAANAAFPRLNTNLAPSVIHPGSPMITATSPHLQVHHPSQQFPPQPAVPEKKEKSRKLFSRPSKVGTKDTKERALPSPAKLGSAFSSALQRGNYSTTSLAPEVSGATTPGGLASSSAASLYSLANSSSATIRPIEMPGSEKEKEKKHHFLSRQKNKIKDEYHLASSASSAKSSTTNLYSFHQTTPAPTSSTFKGHHVIRKDKKTKDDKLDAKHVDPDTAAADLPPSVLANIHMDMQEAKLSSLSQLGPEDAWPYIRSKIIVVFEGEEVRVPIEDLNRIVLFHLQLCISRRAPTQLLEDLKELLRAGFMALDRAMRKTPEDRTIPELVEFWMFTFTVVLPYLQAVFLPLDLEFSGAGILLSTDQAREFWGAVAAIAEGSTTPALGLNIRGLVLTAYRDIVVLPRYDILKTIFSRLSLEFLPTSLASMALASPPPETATLSTSPPESSTSLGRPSTSASAAIFDPSFASFNSTSTTLFSEMGGSLSSSNNNNNIASGSHSVGTRSRAISNVSYSSNISDGGIFRSYTPSTLHLNISSSLGAGTGLLASSAPGPGSVLGSGISTSSGGGLGSLGSVREQNVEDSKQVTELVGRMLQCMSVLSSVGVGGTAARDEGSEKMMELSRLLKLNWLGRGRTGRNRRGLVGARVRRDTETSAA</sequence>
<dbReference type="GO" id="GO:0031932">
    <property type="term" value="C:TORC2 complex"/>
    <property type="evidence" value="ECO:0007669"/>
    <property type="project" value="TreeGrafter"/>
</dbReference>
<accession>A0A2C5XFF8</accession>
<feature type="region of interest" description="Disordered" evidence="1">
    <location>
        <begin position="484"/>
        <end position="514"/>
    </location>
</feature>
<reference evidence="2 3" key="1">
    <citation type="journal article" date="2013" name="Fungal Biol.">
        <title>Analysis of microsatellite markers in the genome of the plant pathogen Ceratocystis fimbriata.</title>
        <authorList>
            <person name="Simpson M.C."/>
            <person name="Wilken P.M."/>
            <person name="Coetzee M.P."/>
            <person name="Wingfield M.J."/>
            <person name="Wingfield B.D."/>
        </authorList>
    </citation>
    <scope>NUCLEOTIDE SEQUENCE [LARGE SCALE GENOMIC DNA]</scope>
    <source>
        <strain evidence="2 3">CBS 114723</strain>
    </source>
</reference>
<feature type="region of interest" description="Disordered" evidence="1">
    <location>
        <begin position="330"/>
        <end position="383"/>
    </location>
</feature>
<reference evidence="2 3" key="2">
    <citation type="journal article" date="2013" name="IMA Fungus">
        <title>IMA Genome-F 1: Ceratocystis fimbriata: Draft nuclear genome sequence for the plant pathogen, Ceratocystis fimbriata.</title>
        <authorList>
            <person name="Wilken P.M."/>
            <person name="Steenkamp E.T."/>
            <person name="Wingfield M.J."/>
            <person name="de Beer Z.W."/>
            <person name="Wingfield B.D."/>
        </authorList>
    </citation>
    <scope>NUCLEOTIDE SEQUENCE [LARGE SCALE GENOMIC DNA]</scope>
    <source>
        <strain evidence="2 3">CBS 114723</strain>
    </source>
</reference>
<feature type="compositionally biased region" description="Polar residues" evidence="1">
    <location>
        <begin position="184"/>
        <end position="195"/>
    </location>
</feature>
<feature type="region of interest" description="Disordered" evidence="1">
    <location>
        <begin position="440"/>
        <end position="459"/>
    </location>
</feature>
<feature type="compositionally biased region" description="Low complexity" evidence="1">
    <location>
        <begin position="740"/>
        <end position="754"/>
    </location>
</feature>
<evidence type="ECO:0000256" key="1">
    <source>
        <dbReference type="SAM" id="MobiDB-lite"/>
    </source>
</evidence>
<evidence type="ECO:0000313" key="3">
    <source>
        <dbReference type="Proteomes" id="UP000222788"/>
    </source>
</evidence>
<feature type="compositionally biased region" description="Polar residues" evidence="1">
    <location>
        <begin position="110"/>
        <end position="145"/>
    </location>
</feature>
<protein>
    <submittedName>
        <fullName evidence="2">Target of rapamycin complex 2 subunit bit61</fullName>
    </submittedName>
</protein>
<feature type="region of interest" description="Disordered" evidence="1">
    <location>
        <begin position="1"/>
        <end position="288"/>
    </location>
</feature>
<feature type="compositionally biased region" description="Polar residues" evidence="1">
    <location>
        <begin position="484"/>
        <end position="497"/>
    </location>
</feature>
<dbReference type="AlphaFoldDB" id="A0A2C5XFF8"/>
<feature type="compositionally biased region" description="Polar residues" evidence="1">
    <location>
        <begin position="277"/>
        <end position="287"/>
    </location>
</feature>
<feature type="compositionally biased region" description="Basic residues" evidence="1">
    <location>
        <begin position="498"/>
        <end position="507"/>
    </location>
</feature>
<feature type="compositionally biased region" description="Low complexity" evidence="1">
    <location>
        <begin position="211"/>
        <end position="223"/>
    </location>
</feature>
<gene>
    <name evidence="2" type="primary">bit61</name>
    <name evidence="2" type="ORF">CFIMG_002913RA</name>
</gene>
<dbReference type="GO" id="GO:0038203">
    <property type="term" value="P:TORC2 signaling"/>
    <property type="evidence" value="ECO:0007669"/>
    <property type="project" value="TreeGrafter"/>
</dbReference>
<feature type="compositionally biased region" description="Basic residues" evidence="1">
    <location>
        <begin position="449"/>
        <end position="459"/>
    </location>
</feature>
<feature type="compositionally biased region" description="Low complexity" evidence="1">
    <location>
        <begin position="76"/>
        <end position="85"/>
    </location>
</feature>
<evidence type="ECO:0000313" key="2">
    <source>
        <dbReference type="EMBL" id="PHH55110.1"/>
    </source>
</evidence>
<feature type="compositionally biased region" description="Gly residues" evidence="1">
    <location>
        <begin position="25"/>
        <end position="39"/>
    </location>
</feature>
<dbReference type="Pfam" id="PF08539">
    <property type="entry name" value="HbrB"/>
    <property type="match status" value="1"/>
</dbReference>
<name>A0A2C5XFF8_9PEZI</name>
<proteinExistence type="predicted"/>
<feature type="region of interest" description="Disordered" evidence="1">
    <location>
        <begin position="735"/>
        <end position="759"/>
    </location>
</feature>